<evidence type="ECO:0000256" key="1">
    <source>
        <dbReference type="SAM" id="Coils"/>
    </source>
</evidence>
<name>A0A1H1RBY5_9MICO</name>
<dbReference type="EMBL" id="LT629766">
    <property type="protein sequence ID" value="SDS33218.1"/>
    <property type="molecule type" value="Genomic_DNA"/>
</dbReference>
<keyword evidence="3" id="KW-1185">Reference proteome</keyword>
<evidence type="ECO:0000313" key="3">
    <source>
        <dbReference type="Proteomes" id="UP000199597"/>
    </source>
</evidence>
<gene>
    <name evidence="2" type="ORF">SAMN04489752_1479</name>
</gene>
<dbReference type="Proteomes" id="UP000199597">
    <property type="component" value="Chromosome I"/>
</dbReference>
<organism evidence="2 3">
    <name type="scientific">Brevibacterium siliguriense</name>
    <dbReference type="NCBI Taxonomy" id="1136497"/>
    <lineage>
        <taxon>Bacteria</taxon>
        <taxon>Bacillati</taxon>
        <taxon>Actinomycetota</taxon>
        <taxon>Actinomycetes</taxon>
        <taxon>Micrococcales</taxon>
        <taxon>Brevibacteriaceae</taxon>
        <taxon>Brevibacterium</taxon>
    </lineage>
</organism>
<reference evidence="3" key="1">
    <citation type="submission" date="2016-10" db="EMBL/GenBank/DDBJ databases">
        <authorList>
            <person name="Varghese N."/>
            <person name="Submissions S."/>
        </authorList>
    </citation>
    <scope>NUCLEOTIDE SEQUENCE [LARGE SCALE GENOMIC DNA]</scope>
    <source>
        <strain evidence="3">DSM 23676</strain>
    </source>
</reference>
<evidence type="ECO:0000313" key="2">
    <source>
        <dbReference type="EMBL" id="SDS33218.1"/>
    </source>
</evidence>
<dbReference type="AlphaFoldDB" id="A0A1H1RBY5"/>
<feature type="coiled-coil region" evidence="1">
    <location>
        <begin position="17"/>
        <end position="44"/>
    </location>
</feature>
<proteinExistence type="predicted"/>
<dbReference type="STRING" id="1136497.SAMN04489752_1479"/>
<keyword evidence="1" id="KW-0175">Coiled coil</keyword>
<accession>A0A1H1RBY5</accession>
<protein>
    <submittedName>
        <fullName evidence="2">Uncharacterized protein</fullName>
    </submittedName>
</protein>
<sequence>MTDDPVANLVRLQLVALTEMRGLLREQNSQLIRLENKVDALFIAATERKTNE</sequence>